<dbReference type="Gene3D" id="1.20.200.10">
    <property type="entry name" value="Fumarase/aspartase (Central domain)"/>
    <property type="match status" value="1"/>
</dbReference>
<dbReference type="FunFam" id="1.10.275.10:FF:000005">
    <property type="entry name" value="Histidine ammonia-lyase"/>
    <property type="match status" value="1"/>
</dbReference>
<reference evidence="2" key="1">
    <citation type="journal article" date="2018" name="J. Ind. Microbiol. Biotechnol.">
        <title>Genome mining reveals uncommon alkylpyrones as type III PKS products from myxobacteria.</title>
        <authorList>
            <person name="Hug J.J."/>
            <person name="Panter F."/>
            <person name="Krug D."/>
            <person name="Muller R."/>
        </authorList>
    </citation>
    <scope>NUCLEOTIDE SEQUENCE</scope>
    <source>
        <strain evidence="2">MSr9315</strain>
    </source>
</reference>
<dbReference type="InterPro" id="IPR008948">
    <property type="entry name" value="L-Aspartase-like"/>
</dbReference>
<dbReference type="InterPro" id="IPR022313">
    <property type="entry name" value="Phe/His_NH3-lyase_AS"/>
</dbReference>
<dbReference type="CDD" id="cd00332">
    <property type="entry name" value="PAL-HAL"/>
    <property type="match status" value="1"/>
</dbReference>
<name>A0A3S5GYG7_9BACT</name>
<evidence type="ECO:0000313" key="2">
    <source>
        <dbReference type="EMBL" id="AYM54407.1"/>
    </source>
</evidence>
<dbReference type="InterPro" id="IPR001106">
    <property type="entry name" value="Aromatic_Lyase"/>
</dbReference>
<organism evidence="2">
    <name type="scientific">Phaselicystis flava</name>
    <dbReference type="NCBI Taxonomy" id="525924"/>
    <lineage>
        <taxon>Bacteria</taxon>
        <taxon>Pseudomonadati</taxon>
        <taxon>Myxococcota</taxon>
        <taxon>Polyangia</taxon>
        <taxon>Polyangiales</taxon>
        <taxon>Phaselicystidaceae</taxon>
        <taxon>Phaselicystis</taxon>
    </lineage>
</organism>
<protein>
    <submittedName>
        <fullName evidence="2">Histidine ammonia-lyase</fullName>
    </submittedName>
</protein>
<dbReference type="SUPFAM" id="SSF48557">
    <property type="entry name" value="L-aspartase-like"/>
    <property type="match status" value="1"/>
</dbReference>
<dbReference type="PANTHER" id="PTHR10362">
    <property type="entry name" value="HISTIDINE AMMONIA-LYASE"/>
    <property type="match status" value="1"/>
</dbReference>
<dbReference type="EMBL" id="MH908922">
    <property type="protein sequence ID" value="AYM54407.1"/>
    <property type="molecule type" value="Genomic_DNA"/>
</dbReference>
<dbReference type="AlphaFoldDB" id="A0A3S5GYG7"/>
<proteinExistence type="predicted"/>
<sequence length="510" mass="56250">MSVEARTTRSITLDFYSLDDLRALVEERPRLSLDPKVAEKIEAGARYVQRKAQEDRYIYGVNTGFGSLCETRVRPDEVELLQYNHVVSHACGVGEPVSENVSRLVLLIKLLTFRTGHTGVSLETVNRLLDFWNHDVIPVIPKKGTVGASGDLAPLAHLSLPLLGLGKVHFRGGVAPAAEVLPVFGWEPLRLKAKEGLALTNGVQYINAIAAECLMTIGDMVGCVDLIASISLQAFSASRTFYQAPYHETSYHLERRAVAANLRRLLEGSNHFELSTCNQSMQDPYSFRCIPQVHGAVRQAYGFARSTMENEVNGVSDNPLFFPEQDLILFGGNLHGESTALSLDFVAMATSELANISERRTYQLLSGQRGLPSFLIKTPGINSGLMVPQYTSAALVNQNKVLSAPACVDTIPTCQLQEDHVSMGGTSAYKLQEIIQNCWWVFAIELLTAVQAVDLNGALRLSPTTAQIVRELRGEVPFLDRDRVMSDDIDRARDLLVRRAPTWARDLSLI</sequence>
<keyword evidence="1 2" id="KW-0456">Lyase</keyword>
<dbReference type="Gene3D" id="1.10.275.10">
    <property type="entry name" value="Fumarase/aspartase (N-terminal domain)"/>
    <property type="match status" value="1"/>
</dbReference>
<accession>A0A3S5GYG7</accession>
<evidence type="ECO:0000256" key="1">
    <source>
        <dbReference type="ARBA" id="ARBA00023239"/>
    </source>
</evidence>
<dbReference type="Pfam" id="PF00221">
    <property type="entry name" value="Lyase_aromatic"/>
    <property type="match status" value="1"/>
</dbReference>
<dbReference type="PROSITE" id="PS00488">
    <property type="entry name" value="PAL_HISTIDASE"/>
    <property type="match status" value="1"/>
</dbReference>
<dbReference type="InterPro" id="IPR024083">
    <property type="entry name" value="Fumarase/histidase_N"/>
</dbReference>
<dbReference type="NCBIfam" id="NF006871">
    <property type="entry name" value="PRK09367.1"/>
    <property type="match status" value="1"/>
</dbReference>
<dbReference type="GO" id="GO:0016841">
    <property type="term" value="F:ammonia-lyase activity"/>
    <property type="evidence" value="ECO:0007669"/>
    <property type="project" value="InterPro"/>
</dbReference>